<keyword evidence="1" id="KW-0175">Coiled coil</keyword>
<dbReference type="RefSeq" id="XP_016619154.1">
    <property type="nucleotide sequence ID" value="XM_016764072.1"/>
</dbReference>
<reference evidence="3" key="1">
    <citation type="submission" date="2015-01" db="EMBL/GenBank/DDBJ databases">
        <title>The Genome Sequence of Cladophialophora bantiana CBS 173.52.</title>
        <authorList>
            <consortium name="The Broad Institute Genomics Platform"/>
            <person name="Cuomo C."/>
            <person name="de Hoog S."/>
            <person name="Gorbushina A."/>
            <person name="Stielow B."/>
            <person name="Teixiera M."/>
            <person name="Abouelleil A."/>
            <person name="Chapman S.B."/>
            <person name="Priest M."/>
            <person name="Young S.K."/>
            <person name="Wortman J."/>
            <person name="Nusbaum C."/>
            <person name="Birren B."/>
        </authorList>
    </citation>
    <scope>NUCLEOTIDE SEQUENCE [LARGE SCALE GENOMIC DNA]</scope>
    <source>
        <strain evidence="3">CBS 173.52</strain>
    </source>
</reference>
<name>A0A0D2HNS8_CLAB1</name>
<organism evidence="3 4">
    <name type="scientific">Cladophialophora bantiana (strain ATCC 10958 / CBS 173.52 / CDC B-1940 / NIH 8579)</name>
    <name type="common">Xylohypha bantiana</name>
    <dbReference type="NCBI Taxonomy" id="1442370"/>
    <lineage>
        <taxon>Eukaryota</taxon>
        <taxon>Fungi</taxon>
        <taxon>Dikarya</taxon>
        <taxon>Ascomycota</taxon>
        <taxon>Pezizomycotina</taxon>
        <taxon>Eurotiomycetes</taxon>
        <taxon>Chaetothyriomycetidae</taxon>
        <taxon>Chaetothyriales</taxon>
        <taxon>Herpotrichiellaceae</taxon>
        <taxon>Cladophialophora</taxon>
    </lineage>
</organism>
<gene>
    <name evidence="3" type="ORF">Z519_06332</name>
</gene>
<protein>
    <submittedName>
        <fullName evidence="3">Uncharacterized protein</fullName>
    </submittedName>
</protein>
<evidence type="ECO:0000256" key="1">
    <source>
        <dbReference type="SAM" id="Coils"/>
    </source>
</evidence>
<dbReference type="GeneID" id="27699260"/>
<keyword evidence="4" id="KW-1185">Reference proteome</keyword>
<dbReference type="EMBL" id="KN846988">
    <property type="protein sequence ID" value="KIW92485.1"/>
    <property type="molecule type" value="Genomic_DNA"/>
</dbReference>
<dbReference type="HOGENOM" id="CLU_244896_0_0_1"/>
<dbReference type="VEuPathDB" id="FungiDB:Z519_06332"/>
<proteinExistence type="predicted"/>
<sequence length="1391" mass="152218">MSFWVDPVFAGSHANNPSVPASDSLSNVKQSVGKVDLTSDQLKLYEEEPPKFTSWDGFWADPVFAGVAGRRQPIPPGEKREFWKYEVDDSVSLSSLFPELSSTAFGSVSFRKSAIEWWSKPIVDQPAGLYLRTEVELNGLLDEVFHVFKEFLGDVAKPSLRLSAYLGVSQIPDGTYAADGLSFTGSLLGLRTPMPPGLEIVTILSVGIKLNVGRTNSMPEIESPTAPAKSQDLSCTIFGDLHVMIPGLTGPLLLEYKATINEAFLRLDMSIPGDGKWRNPLGVESLLLDEAKFLVHIPLQRAAGAAKPGEAGGPAAPKSQAIPSAPTEAELAASLSFTVSAKWKTSSSGTVVLQGVVYKQYPDASYVQGTLDKVTWSDIEKLFSDIHGQDLEPSDHDITCEKLTVRISKAQLLLTGALTLNRRHLAQATIAITSAGIVVRADVHEWPIEDGYITINDASLTLMVGCGTSAVPAGQKVKETSAATQKSWYGGLEVAGRITIREGVSKPIDIQVTLAAGKQDKEWFWVVCGSMDSDLSLRDIISSIEEKSELDVRLKSVSLVAASTNDPKCSLSSNGYVIKQGFYLWATLEQIPYVQTGGAVKAPAAGDSTQLAIGWEKGSKVPNISIFLPPSLKVGGLSLRFVGGFQVCLEDEGEWLRFQLGANVSPTEVSGELIFTGHINNPFGLSKEITIGPKLAVGLSFNWVQLTTTGLLQGAGILGSFYLGELVPENAYGMALYVCENPKDMLIKVSAPSMDYFKLVQFVAAVMDKEIPKVDMKVLEFRDVLIYASLGVSFAGDYYPPGFRFKGTIIAFDHEADMDCSLTFEGFHLKAWLQTFELGPLKIGGNVTLADKPGLTFAVLEMDINLQKQRFFLSGYIEISVLNLRASIDLHMQLLPTPIFYFDFQFQWSDLLKIKAKAEMVSKTQEKSLTRKLTSADWSIDVEIEQHIIQDMVQTLQKALKELHEAVELKINQAQHTVADAEAKYKAEIEAAQKNLEAKRLVYKQKNDALDAEIAALDHASSAKKAAMQKDIEEAKIQETHKVHDARLERDRKLDEKKNQVRADESNLQSKEANGRNDENNALSERERKKQDFMAKFGDAEDAIRRARNDVSRANESVNSIGRDIDNLTWQLNNLDWKSCWRGPDLSIQIAAHGVALGTAKAVLAVAEGALNLALATMDLPLFKDLKDAWLRASDVFDRVKGMVANAIQQARDQFENARKLLSVAELALQGEFEAAEKVAKAIVDNAQRLYDQYAETQRLEAQKLQLELETLKNSVDSAAVTAAEGALEIAKNNNIAFKAAQAGLEAVKSVEGAVYVTLNEMICSVGSLCNIRVARLKGTLTARREDQKPFNIHLEGVLVKKNFVLDLAYTPGETGAFLKSLASAAIEQLK</sequence>
<evidence type="ECO:0000313" key="3">
    <source>
        <dbReference type="EMBL" id="KIW92485.1"/>
    </source>
</evidence>
<feature type="coiled-coil region" evidence="1">
    <location>
        <begin position="949"/>
        <end position="1013"/>
    </location>
</feature>
<feature type="coiled-coil region" evidence="1">
    <location>
        <begin position="1255"/>
        <end position="1282"/>
    </location>
</feature>
<dbReference type="OrthoDB" id="4455644at2759"/>
<feature type="compositionally biased region" description="Basic and acidic residues" evidence="2">
    <location>
        <begin position="1037"/>
        <end position="1065"/>
    </location>
</feature>
<feature type="region of interest" description="Disordered" evidence="2">
    <location>
        <begin position="1037"/>
        <end position="1090"/>
    </location>
</feature>
<dbReference type="Proteomes" id="UP000053789">
    <property type="component" value="Unassembled WGS sequence"/>
</dbReference>
<evidence type="ECO:0000313" key="4">
    <source>
        <dbReference type="Proteomes" id="UP000053789"/>
    </source>
</evidence>
<evidence type="ECO:0000256" key="2">
    <source>
        <dbReference type="SAM" id="MobiDB-lite"/>
    </source>
</evidence>
<accession>A0A0D2HNS8</accession>
<feature type="compositionally biased region" description="Basic and acidic residues" evidence="2">
    <location>
        <begin position="1073"/>
        <end position="1090"/>
    </location>
</feature>